<accession>A0A6A6VVF9</accession>
<name>A0A6A6VVF9_9PEZI</name>
<feature type="region of interest" description="Disordered" evidence="1">
    <location>
        <begin position="1"/>
        <end position="21"/>
    </location>
</feature>
<sequence length="179" mass="20217">MSPSRSANEKKRAVAGPSKVMKSTTSLKAPTYIFPLEDGPPHDFHMHIVTSRAFKSLEELQALDFEKQDNMLCPGCHMPDRYTTISTSRGKGRKGRLVIHCELKVDGFRREYVVNRQKRLVIILGLCNAFLMVVLALMLNGLGPERAARACRMGWKIFLREVEISLHLGRRTLGFSPGY</sequence>
<evidence type="ECO:0000256" key="1">
    <source>
        <dbReference type="SAM" id="MobiDB-lite"/>
    </source>
</evidence>
<keyword evidence="2" id="KW-0812">Transmembrane</keyword>
<keyword evidence="2" id="KW-0472">Membrane</keyword>
<dbReference type="EMBL" id="ML996585">
    <property type="protein sequence ID" value="KAF2753231.1"/>
    <property type="molecule type" value="Genomic_DNA"/>
</dbReference>
<gene>
    <name evidence="3" type="ORF">EJ05DRAFT_505239</name>
</gene>
<feature type="transmembrane region" description="Helical" evidence="2">
    <location>
        <begin position="120"/>
        <end position="139"/>
    </location>
</feature>
<dbReference type="Proteomes" id="UP000799437">
    <property type="component" value="Unassembled WGS sequence"/>
</dbReference>
<protein>
    <submittedName>
        <fullName evidence="3">Uncharacterized protein</fullName>
    </submittedName>
</protein>
<keyword evidence="4" id="KW-1185">Reference proteome</keyword>
<organism evidence="3 4">
    <name type="scientific">Pseudovirgaria hyperparasitica</name>
    <dbReference type="NCBI Taxonomy" id="470096"/>
    <lineage>
        <taxon>Eukaryota</taxon>
        <taxon>Fungi</taxon>
        <taxon>Dikarya</taxon>
        <taxon>Ascomycota</taxon>
        <taxon>Pezizomycotina</taxon>
        <taxon>Dothideomycetes</taxon>
        <taxon>Dothideomycetes incertae sedis</taxon>
        <taxon>Acrospermales</taxon>
        <taxon>Acrospermaceae</taxon>
        <taxon>Pseudovirgaria</taxon>
    </lineage>
</organism>
<evidence type="ECO:0000313" key="4">
    <source>
        <dbReference type="Proteomes" id="UP000799437"/>
    </source>
</evidence>
<dbReference type="GeneID" id="54488738"/>
<dbReference type="RefSeq" id="XP_033595682.1">
    <property type="nucleotide sequence ID" value="XM_033747684.1"/>
</dbReference>
<evidence type="ECO:0000256" key="2">
    <source>
        <dbReference type="SAM" id="Phobius"/>
    </source>
</evidence>
<keyword evidence="2" id="KW-1133">Transmembrane helix</keyword>
<proteinExistence type="predicted"/>
<evidence type="ECO:0000313" key="3">
    <source>
        <dbReference type="EMBL" id="KAF2753231.1"/>
    </source>
</evidence>
<dbReference type="AlphaFoldDB" id="A0A6A6VVF9"/>
<reference evidence="3" key="1">
    <citation type="journal article" date="2020" name="Stud. Mycol.">
        <title>101 Dothideomycetes genomes: a test case for predicting lifestyles and emergence of pathogens.</title>
        <authorList>
            <person name="Haridas S."/>
            <person name="Albert R."/>
            <person name="Binder M."/>
            <person name="Bloem J."/>
            <person name="Labutti K."/>
            <person name="Salamov A."/>
            <person name="Andreopoulos B."/>
            <person name="Baker S."/>
            <person name="Barry K."/>
            <person name="Bills G."/>
            <person name="Bluhm B."/>
            <person name="Cannon C."/>
            <person name="Castanera R."/>
            <person name="Culley D."/>
            <person name="Daum C."/>
            <person name="Ezra D."/>
            <person name="Gonzalez J."/>
            <person name="Henrissat B."/>
            <person name="Kuo A."/>
            <person name="Liang C."/>
            <person name="Lipzen A."/>
            <person name="Lutzoni F."/>
            <person name="Magnuson J."/>
            <person name="Mondo S."/>
            <person name="Nolan M."/>
            <person name="Ohm R."/>
            <person name="Pangilinan J."/>
            <person name="Park H.-J."/>
            <person name="Ramirez L."/>
            <person name="Alfaro M."/>
            <person name="Sun H."/>
            <person name="Tritt A."/>
            <person name="Yoshinaga Y."/>
            <person name="Zwiers L.-H."/>
            <person name="Turgeon B."/>
            <person name="Goodwin S."/>
            <person name="Spatafora J."/>
            <person name="Crous P."/>
            <person name="Grigoriev I."/>
        </authorList>
    </citation>
    <scope>NUCLEOTIDE SEQUENCE</scope>
    <source>
        <strain evidence="3">CBS 121739</strain>
    </source>
</reference>